<dbReference type="EMBL" id="LJGW01000231">
    <property type="protein sequence ID" value="OEV11341.1"/>
    <property type="molecule type" value="Genomic_DNA"/>
</dbReference>
<keyword evidence="1" id="KW-0378">Hydrolase</keyword>
<comment type="caution">
    <text evidence="3">The sequence shown here is derived from an EMBL/GenBank/DDBJ whole genome shotgun (WGS) entry which is preliminary data.</text>
</comment>
<proteinExistence type="predicted"/>
<dbReference type="GO" id="GO:0005524">
    <property type="term" value="F:ATP binding"/>
    <property type="evidence" value="ECO:0007669"/>
    <property type="project" value="InterPro"/>
</dbReference>
<dbReference type="SMART" id="SM00490">
    <property type="entry name" value="HELICc"/>
    <property type="match status" value="1"/>
</dbReference>
<dbReference type="Pfam" id="PF00271">
    <property type="entry name" value="Helicase_C"/>
    <property type="match status" value="1"/>
</dbReference>
<dbReference type="PROSITE" id="PS51194">
    <property type="entry name" value="HELICASE_CTER"/>
    <property type="match status" value="1"/>
</dbReference>
<dbReference type="Gene3D" id="3.40.50.300">
    <property type="entry name" value="P-loop containing nucleotide triphosphate hydrolases"/>
    <property type="match status" value="1"/>
</dbReference>
<dbReference type="Proteomes" id="UP000176005">
    <property type="component" value="Unassembled WGS sequence"/>
</dbReference>
<evidence type="ECO:0000256" key="1">
    <source>
        <dbReference type="ARBA" id="ARBA00022801"/>
    </source>
</evidence>
<dbReference type="GO" id="GO:0031297">
    <property type="term" value="P:replication fork processing"/>
    <property type="evidence" value="ECO:0007669"/>
    <property type="project" value="TreeGrafter"/>
</dbReference>
<gene>
    <name evidence="3" type="ORF">AN218_13405</name>
</gene>
<dbReference type="AlphaFoldDB" id="A0A1E7L5E8"/>
<dbReference type="PANTHER" id="PTHR45766:SF6">
    <property type="entry name" value="SWI_SNF-RELATED MATRIX-ASSOCIATED ACTIN-DEPENDENT REGULATOR OF CHROMATIN SUBFAMILY A-LIKE PROTEIN 1"/>
    <property type="match status" value="1"/>
</dbReference>
<dbReference type="InterPro" id="IPR038718">
    <property type="entry name" value="SNF2-like_sf"/>
</dbReference>
<dbReference type="Pfam" id="PF00176">
    <property type="entry name" value="SNF2-rel_dom"/>
    <property type="match status" value="1"/>
</dbReference>
<dbReference type="GO" id="GO:0016787">
    <property type="term" value="F:hydrolase activity"/>
    <property type="evidence" value="ECO:0007669"/>
    <property type="project" value="UniProtKB-KW"/>
</dbReference>
<accession>A0A1E7L5E8</accession>
<evidence type="ECO:0000313" key="3">
    <source>
        <dbReference type="EMBL" id="OEV11341.1"/>
    </source>
</evidence>
<dbReference type="InterPro" id="IPR027417">
    <property type="entry name" value="P-loop_NTPase"/>
</dbReference>
<dbReference type="InterPro" id="IPR001650">
    <property type="entry name" value="Helicase_C-like"/>
</dbReference>
<keyword evidence="4" id="KW-1185">Reference proteome</keyword>
<feature type="domain" description="Helicase C-terminal" evidence="2">
    <location>
        <begin position="242"/>
        <end position="384"/>
    </location>
</feature>
<dbReference type="InterPro" id="IPR000330">
    <property type="entry name" value="SNF2_N"/>
</dbReference>
<evidence type="ECO:0000313" key="4">
    <source>
        <dbReference type="Proteomes" id="UP000176005"/>
    </source>
</evidence>
<reference evidence="3 4" key="1">
    <citation type="journal article" date="2016" name="Front. Microbiol.">
        <title>Comparative Genomics Analysis of Streptomyces Species Reveals Their Adaptation to the Marine Environment and Their Diversity at the Genomic Level.</title>
        <authorList>
            <person name="Tian X."/>
            <person name="Zhang Z."/>
            <person name="Yang T."/>
            <person name="Chen M."/>
            <person name="Li J."/>
            <person name="Chen F."/>
            <person name="Yang J."/>
            <person name="Li W."/>
            <person name="Zhang B."/>
            <person name="Zhang Z."/>
            <person name="Wu J."/>
            <person name="Zhang C."/>
            <person name="Long L."/>
            <person name="Xiao J."/>
        </authorList>
    </citation>
    <scope>NUCLEOTIDE SEQUENCE [LARGE SCALE GENOMIC DNA]</scope>
    <source>
        <strain evidence="3 4">SCSIO 10429</strain>
    </source>
</reference>
<dbReference type="PANTHER" id="PTHR45766">
    <property type="entry name" value="DNA ANNEALING HELICASE AND ENDONUCLEASE ZRANB3 FAMILY MEMBER"/>
    <property type="match status" value="1"/>
</dbReference>
<dbReference type="SUPFAM" id="SSF52540">
    <property type="entry name" value="P-loop containing nucleoside triphosphate hydrolases"/>
    <property type="match status" value="2"/>
</dbReference>
<sequence>MGKSRVAVELANSRSHRLDAVLWVAPYSVLPAVEEQAAKWHCAVPVRFLGFQTLSQSDRTYLDVLEWARRRRVMVIADESTFIKNADSKRHQRLAQIRKDADYALVLTGTPLTLDLWDLKRQMDWLSPKILDTDDRAFRYRYFTMHKKINDEGSERIWFETYTPNVRHLRSLMAPYIFEARLDIGVPETSREHEHGVGAETRAAYEAERDDFLEAWAAWGEDLALFRMLGNLKRIAALDPVKCRSVAARVAGQHTLVFCQYREEQRRIARHLDDYLLVNGDTPATERKEIFRRHRHERVPLLLTYGTGSFGLNLQHVASCHFASLPFDYGEVEQARSRIRRLGQTRALTYITHVTDLGIDVLVAKNLRKKGWLADLVRHEIDPRGTI</sequence>
<dbReference type="GO" id="GO:0006281">
    <property type="term" value="P:DNA repair"/>
    <property type="evidence" value="ECO:0007669"/>
    <property type="project" value="TreeGrafter"/>
</dbReference>
<evidence type="ECO:0000259" key="2">
    <source>
        <dbReference type="PROSITE" id="PS51194"/>
    </source>
</evidence>
<dbReference type="Gene3D" id="3.40.50.10810">
    <property type="entry name" value="Tandem AAA-ATPase domain"/>
    <property type="match status" value="1"/>
</dbReference>
<protein>
    <recommendedName>
        <fullName evidence="2">Helicase C-terminal domain-containing protein</fullName>
    </recommendedName>
</protein>
<name>A0A1E7L5E8_9ACTN</name>
<organism evidence="3 4">
    <name type="scientific">Streptomyces nanshensis</name>
    <dbReference type="NCBI Taxonomy" id="518642"/>
    <lineage>
        <taxon>Bacteria</taxon>
        <taxon>Bacillati</taxon>
        <taxon>Actinomycetota</taxon>
        <taxon>Actinomycetes</taxon>
        <taxon>Kitasatosporales</taxon>
        <taxon>Streptomycetaceae</taxon>
        <taxon>Streptomyces</taxon>
    </lineage>
</organism>